<evidence type="ECO:0000313" key="2">
    <source>
        <dbReference type="Proteomes" id="UP000546200"/>
    </source>
</evidence>
<dbReference type="EMBL" id="JACIJK010000004">
    <property type="protein sequence ID" value="MBB5714790.1"/>
    <property type="molecule type" value="Genomic_DNA"/>
</dbReference>
<dbReference type="RefSeq" id="WP_184056397.1">
    <property type="nucleotide sequence ID" value="NZ_JACIJK010000004.1"/>
</dbReference>
<name>A0A7W9BCN7_9SPHN</name>
<sequence>MNFIAAAALIERYGDAGGVARYIVGQILADPESEAHWRATAAACHELLTAKIH</sequence>
<gene>
    <name evidence="1" type="ORF">FHS94_001626</name>
</gene>
<proteinExistence type="predicted"/>
<dbReference type="AlphaFoldDB" id="A0A7W9BCN7"/>
<dbReference type="Proteomes" id="UP000546200">
    <property type="component" value="Unassembled WGS sequence"/>
</dbReference>
<organism evidence="1 2">
    <name type="scientific">Sphingomonas aerophila</name>
    <dbReference type="NCBI Taxonomy" id="1344948"/>
    <lineage>
        <taxon>Bacteria</taxon>
        <taxon>Pseudomonadati</taxon>
        <taxon>Pseudomonadota</taxon>
        <taxon>Alphaproteobacteria</taxon>
        <taxon>Sphingomonadales</taxon>
        <taxon>Sphingomonadaceae</taxon>
        <taxon>Sphingomonas</taxon>
    </lineage>
</organism>
<protein>
    <submittedName>
        <fullName evidence="1">Uncharacterized protein</fullName>
    </submittedName>
</protein>
<reference evidence="1 2" key="1">
    <citation type="submission" date="2020-08" db="EMBL/GenBank/DDBJ databases">
        <title>Genomic Encyclopedia of Type Strains, Phase IV (KMG-IV): sequencing the most valuable type-strain genomes for metagenomic binning, comparative biology and taxonomic classification.</title>
        <authorList>
            <person name="Goeker M."/>
        </authorList>
    </citation>
    <scope>NUCLEOTIDE SEQUENCE [LARGE SCALE GENOMIC DNA]</scope>
    <source>
        <strain evidence="1 2">DSM 100044</strain>
    </source>
</reference>
<keyword evidence="2" id="KW-1185">Reference proteome</keyword>
<accession>A0A7W9BCN7</accession>
<evidence type="ECO:0000313" key="1">
    <source>
        <dbReference type="EMBL" id="MBB5714790.1"/>
    </source>
</evidence>
<comment type="caution">
    <text evidence="1">The sequence shown here is derived from an EMBL/GenBank/DDBJ whole genome shotgun (WGS) entry which is preliminary data.</text>
</comment>